<protein>
    <submittedName>
        <fullName evidence="1">Uncharacterized protein</fullName>
    </submittedName>
</protein>
<proteinExistence type="predicted"/>
<dbReference type="EMBL" id="LHXV01000060">
    <property type="protein sequence ID" value="KXB00030.1"/>
    <property type="molecule type" value="Genomic_DNA"/>
</dbReference>
<reference evidence="1 2" key="1">
    <citation type="journal article" date="2016" name="Sci. Rep.">
        <title>Metabolic traits of an uncultured archaeal lineage -MSBL1- from brine pools of the Red Sea.</title>
        <authorList>
            <person name="Mwirichia R."/>
            <person name="Alam I."/>
            <person name="Rashid M."/>
            <person name="Vinu M."/>
            <person name="Ba-Alawi W."/>
            <person name="Anthony Kamau A."/>
            <person name="Kamanda Ngugi D."/>
            <person name="Goker M."/>
            <person name="Klenk H.P."/>
            <person name="Bajic V."/>
            <person name="Stingl U."/>
        </authorList>
    </citation>
    <scope>NUCLEOTIDE SEQUENCE [LARGE SCALE GENOMIC DNA]</scope>
    <source>
        <strain evidence="1">SCGC-AAA259O05</strain>
    </source>
</reference>
<keyword evidence="2" id="KW-1185">Reference proteome</keyword>
<accession>A0A133V0R7</accession>
<dbReference type="AlphaFoldDB" id="A0A133V0R7"/>
<comment type="caution">
    <text evidence="1">The sequence shown here is derived from an EMBL/GenBank/DDBJ whole genome shotgun (WGS) entry which is preliminary data.</text>
</comment>
<dbReference type="Proteomes" id="UP000070344">
    <property type="component" value="Unassembled WGS sequence"/>
</dbReference>
<evidence type="ECO:0000313" key="1">
    <source>
        <dbReference type="EMBL" id="KXB00030.1"/>
    </source>
</evidence>
<evidence type="ECO:0000313" key="2">
    <source>
        <dbReference type="Proteomes" id="UP000070344"/>
    </source>
</evidence>
<name>A0A133V0R7_9EURY</name>
<sequence length="150" mass="17985">MPVPNEVVLAYPECPKCGNKNQWVESEYEFYGKTLEKANILNVYEWDEEKEEEVEVPEKWECAKCGHVWVDRDVEERVEKVRKRKKEELICRKIKRTFREQLDMRLRKSKRMWEDIEEISSLSELKRYFVESFGSGEDGFRMLAKKAGVP</sequence>
<organism evidence="1 2">
    <name type="scientific">candidate division MSBL1 archaeon SCGC-AAA259O05</name>
    <dbReference type="NCBI Taxonomy" id="1698271"/>
    <lineage>
        <taxon>Archaea</taxon>
        <taxon>Methanobacteriati</taxon>
        <taxon>Methanobacteriota</taxon>
        <taxon>candidate division MSBL1</taxon>
    </lineage>
</organism>
<gene>
    <name evidence="1" type="ORF">AKJ41_04490</name>
</gene>